<proteinExistence type="predicted"/>
<organism evidence="1 2">
    <name type="scientific">Rubrobacter tropicus</name>
    <dbReference type="NCBI Taxonomy" id="2653851"/>
    <lineage>
        <taxon>Bacteria</taxon>
        <taxon>Bacillati</taxon>
        <taxon>Actinomycetota</taxon>
        <taxon>Rubrobacteria</taxon>
        <taxon>Rubrobacterales</taxon>
        <taxon>Rubrobacteraceae</taxon>
        <taxon>Rubrobacter</taxon>
    </lineage>
</organism>
<keyword evidence="2" id="KW-1185">Reference proteome</keyword>
<dbReference type="RefSeq" id="WP_166178574.1">
    <property type="nucleotide sequence ID" value="NZ_CP045119.1"/>
</dbReference>
<protein>
    <submittedName>
        <fullName evidence="1">Uncharacterized protein</fullName>
    </submittedName>
</protein>
<accession>A0A6G8QD49</accession>
<reference evidence="1 2" key="1">
    <citation type="submission" date="2019-10" db="EMBL/GenBank/DDBJ databases">
        <title>Rubrobacter sp nov SCSIO 52090 isolated from a deep-sea sediment in the South China Sea.</title>
        <authorList>
            <person name="Chen R.W."/>
        </authorList>
    </citation>
    <scope>NUCLEOTIDE SEQUENCE [LARGE SCALE GENOMIC DNA]</scope>
    <source>
        <strain evidence="1 2">SCSIO 52909</strain>
    </source>
</reference>
<dbReference type="AlphaFoldDB" id="A0A6G8QD49"/>
<name>A0A6G8QD49_9ACTN</name>
<dbReference type="EMBL" id="CP045119">
    <property type="protein sequence ID" value="QIN84416.1"/>
    <property type="molecule type" value="Genomic_DNA"/>
</dbReference>
<gene>
    <name evidence="1" type="ORF">GBA63_18545</name>
</gene>
<evidence type="ECO:0000313" key="1">
    <source>
        <dbReference type="EMBL" id="QIN84416.1"/>
    </source>
</evidence>
<dbReference type="Proteomes" id="UP000501452">
    <property type="component" value="Chromosome"/>
</dbReference>
<dbReference type="KEGG" id="rub:GBA63_18545"/>
<sequence length="148" mass="16953">MLSWVPGAGHRREQLDRAFFSERFVRVLNPSGYVVWRRWKVYGEESLAGEEAALWLREKTLTVEHAGEPLSRYDVEFAAGTGKPRAFSRPVLFESTTALAQLQLRLFGLDSLGQDGWLKALRLEDYAPRRQLPGSLQQALFPYREAWG</sequence>
<evidence type="ECO:0000313" key="2">
    <source>
        <dbReference type="Proteomes" id="UP000501452"/>
    </source>
</evidence>